<evidence type="ECO:0000313" key="3">
    <source>
        <dbReference type="Proteomes" id="UP000198561"/>
    </source>
</evidence>
<dbReference type="Proteomes" id="UP000198561">
    <property type="component" value="Unassembled WGS sequence"/>
</dbReference>
<dbReference type="STRING" id="680127.SAMN05421593_3496"/>
<evidence type="ECO:0000313" key="2">
    <source>
        <dbReference type="EMBL" id="SEH37779.1"/>
    </source>
</evidence>
<sequence length="113" mass="12884">MAAIKNMEGLTIDQINHELNRGAKFVVFRYAVSLIFITVKNGSDIYFIRADESSARYSWKYSLLTFFFGWWGIPFGPIYSISSLYRNFSGGKDVTQEVLNHFNSQQPAVDVVA</sequence>
<keyword evidence="1" id="KW-0812">Transmembrane</keyword>
<reference evidence="2 3" key="1">
    <citation type="submission" date="2016-10" db="EMBL/GenBank/DDBJ databases">
        <authorList>
            <person name="de Groot N.N."/>
        </authorList>
    </citation>
    <scope>NUCLEOTIDE SEQUENCE [LARGE SCALE GENOMIC DNA]</scope>
    <source>
        <strain evidence="2 3">DSM 23031</strain>
    </source>
</reference>
<dbReference type="OrthoDB" id="962559at2"/>
<keyword evidence="1" id="KW-0472">Membrane</keyword>
<dbReference type="EMBL" id="FNWQ01000004">
    <property type="protein sequence ID" value="SEH37779.1"/>
    <property type="molecule type" value="Genomic_DNA"/>
</dbReference>
<dbReference type="AlphaFoldDB" id="A0A1H6HUH7"/>
<dbReference type="RefSeq" id="WP_089694031.1">
    <property type="nucleotide sequence ID" value="NZ_FNWQ01000004.1"/>
</dbReference>
<proteinExistence type="predicted"/>
<evidence type="ECO:0000256" key="1">
    <source>
        <dbReference type="SAM" id="Phobius"/>
    </source>
</evidence>
<gene>
    <name evidence="2" type="ORF">SAMN05421593_3496</name>
</gene>
<feature type="transmembrane region" description="Helical" evidence="1">
    <location>
        <begin position="21"/>
        <end position="39"/>
    </location>
</feature>
<name>A0A1H6HUH7_CHRCI</name>
<organism evidence="2 3">
    <name type="scientific">Chryseobacterium culicis</name>
    <dbReference type="NCBI Taxonomy" id="680127"/>
    <lineage>
        <taxon>Bacteria</taxon>
        <taxon>Pseudomonadati</taxon>
        <taxon>Bacteroidota</taxon>
        <taxon>Flavobacteriia</taxon>
        <taxon>Flavobacteriales</taxon>
        <taxon>Weeksellaceae</taxon>
        <taxon>Chryseobacterium group</taxon>
        <taxon>Chryseobacterium</taxon>
    </lineage>
</organism>
<protein>
    <submittedName>
        <fullName evidence="2">Uncharacterized protein</fullName>
    </submittedName>
</protein>
<accession>A0A1H6HUH7</accession>
<keyword evidence="1" id="KW-1133">Transmembrane helix</keyword>
<feature type="transmembrane region" description="Helical" evidence="1">
    <location>
        <begin position="59"/>
        <end position="79"/>
    </location>
</feature>